<dbReference type="AlphaFoldDB" id="A0A4R2RH55"/>
<keyword evidence="1" id="KW-0472">Membrane</keyword>
<protein>
    <submittedName>
        <fullName evidence="2">Uncharacterized protein</fullName>
    </submittedName>
</protein>
<sequence length="65" mass="6864">MATNEFGNLGALILGSLAVSLGAIFPSWTMGGIIFFFGIISLILFIQIPVHKVSQSQTPAKIKAS</sequence>
<proteinExistence type="predicted"/>
<evidence type="ECO:0000256" key="1">
    <source>
        <dbReference type="SAM" id="Phobius"/>
    </source>
</evidence>
<dbReference type="Proteomes" id="UP000294746">
    <property type="component" value="Unassembled WGS sequence"/>
</dbReference>
<feature type="transmembrane region" description="Helical" evidence="1">
    <location>
        <begin position="6"/>
        <end position="25"/>
    </location>
</feature>
<feature type="transmembrane region" description="Helical" evidence="1">
    <location>
        <begin position="32"/>
        <end position="50"/>
    </location>
</feature>
<dbReference type="EMBL" id="SLXV01000059">
    <property type="protein sequence ID" value="TCP61769.1"/>
    <property type="molecule type" value="Genomic_DNA"/>
</dbReference>
<reference evidence="2 3" key="1">
    <citation type="submission" date="2019-03" db="EMBL/GenBank/DDBJ databases">
        <title>Genomic Encyclopedia of Type Strains, Phase IV (KMG-IV): sequencing the most valuable type-strain genomes for metagenomic binning, comparative biology and taxonomic classification.</title>
        <authorList>
            <person name="Goeker M."/>
        </authorList>
    </citation>
    <scope>NUCLEOTIDE SEQUENCE [LARGE SCALE GENOMIC DNA]</scope>
    <source>
        <strain evidence="2 3">DSM 46831</strain>
    </source>
</reference>
<comment type="caution">
    <text evidence="2">The sequence shown here is derived from an EMBL/GenBank/DDBJ whole genome shotgun (WGS) entry which is preliminary data.</text>
</comment>
<evidence type="ECO:0000313" key="3">
    <source>
        <dbReference type="Proteomes" id="UP000294746"/>
    </source>
</evidence>
<keyword evidence="1" id="KW-1133">Transmembrane helix</keyword>
<name>A0A4R2RH55_9BACL</name>
<keyword evidence="1" id="KW-0812">Transmembrane</keyword>
<evidence type="ECO:0000313" key="2">
    <source>
        <dbReference type="EMBL" id="TCP61769.1"/>
    </source>
</evidence>
<keyword evidence="3" id="KW-1185">Reference proteome</keyword>
<gene>
    <name evidence="2" type="ORF">EDD57_15916</name>
</gene>
<organism evidence="2 3">
    <name type="scientific">Baia soyae</name>
    <dbReference type="NCBI Taxonomy" id="1544746"/>
    <lineage>
        <taxon>Bacteria</taxon>
        <taxon>Bacillati</taxon>
        <taxon>Bacillota</taxon>
        <taxon>Bacilli</taxon>
        <taxon>Bacillales</taxon>
        <taxon>Thermoactinomycetaceae</taxon>
        <taxon>Baia</taxon>
    </lineage>
</organism>
<dbReference type="RefSeq" id="WP_131849946.1">
    <property type="nucleotide sequence ID" value="NZ_SLXV01000059.1"/>
</dbReference>
<accession>A0A4R2RH55</accession>